<dbReference type="NCBIfam" id="TIGR00254">
    <property type="entry name" value="GGDEF"/>
    <property type="match status" value="1"/>
</dbReference>
<evidence type="ECO:0000313" key="14">
    <source>
        <dbReference type="EMBL" id="MDN3611683.1"/>
    </source>
</evidence>
<dbReference type="InterPro" id="IPR050469">
    <property type="entry name" value="Diguanylate_Cyclase"/>
</dbReference>
<evidence type="ECO:0000256" key="6">
    <source>
        <dbReference type="ARBA" id="ARBA00022777"/>
    </source>
</evidence>
<dbReference type="SMART" id="SM00267">
    <property type="entry name" value="GGDEF"/>
    <property type="match status" value="1"/>
</dbReference>
<dbReference type="Gene3D" id="3.30.450.20">
    <property type="entry name" value="PAS domain"/>
    <property type="match status" value="3"/>
</dbReference>
<keyword evidence="4 14" id="KW-0808">Transferase</keyword>
<organism evidence="14 15">
    <name type="scientific">Vibrio ostreicida</name>
    <dbReference type="NCBI Taxonomy" id="526588"/>
    <lineage>
        <taxon>Bacteria</taxon>
        <taxon>Pseudomonadati</taxon>
        <taxon>Pseudomonadota</taxon>
        <taxon>Gammaproteobacteria</taxon>
        <taxon>Vibrionales</taxon>
        <taxon>Vibrionaceae</taxon>
        <taxon>Vibrio</taxon>
    </lineage>
</organism>
<feature type="domain" description="PAS" evidence="11">
    <location>
        <begin position="342"/>
        <end position="388"/>
    </location>
</feature>
<feature type="transmembrane region" description="Helical" evidence="10">
    <location>
        <begin position="312"/>
        <end position="333"/>
    </location>
</feature>
<evidence type="ECO:0000256" key="3">
    <source>
        <dbReference type="ARBA" id="ARBA00022553"/>
    </source>
</evidence>
<evidence type="ECO:0000259" key="13">
    <source>
        <dbReference type="PROSITE" id="PS50887"/>
    </source>
</evidence>
<evidence type="ECO:0000256" key="8">
    <source>
        <dbReference type="ARBA" id="ARBA00023012"/>
    </source>
</evidence>
<dbReference type="Gene3D" id="3.30.70.270">
    <property type="match status" value="1"/>
</dbReference>
<evidence type="ECO:0000259" key="11">
    <source>
        <dbReference type="PROSITE" id="PS50112"/>
    </source>
</evidence>
<feature type="domain" description="GGDEF" evidence="13">
    <location>
        <begin position="501"/>
        <end position="625"/>
    </location>
</feature>
<evidence type="ECO:0000256" key="9">
    <source>
        <dbReference type="ARBA" id="ARBA00034247"/>
    </source>
</evidence>
<dbReference type="RefSeq" id="WP_170883638.1">
    <property type="nucleotide sequence ID" value="NZ_JABEYA020000014.1"/>
</dbReference>
<evidence type="ECO:0000256" key="10">
    <source>
        <dbReference type="SAM" id="Phobius"/>
    </source>
</evidence>
<dbReference type="InterPro" id="IPR000014">
    <property type="entry name" value="PAS"/>
</dbReference>
<dbReference type="PROSITE" id="PS50887">
    <property type="entry name" value="GGDEF"/>
    <property type="match status" value="1"/>
</dbReference>
<evidence type="ECO:0000259" key="12">
    <source>
        <dbReference type="PROSITE" id="PS50113"/>
    </source>
</evidence>
<comment type="caution">
    <text evidence="14">The sequence shown here is derived from an EMBL/GenBank/DDBJ whole genome shotgun (WGS) entry which is preliminary data.</text>
</comment>
<evidence type="ECO:0000256" key="5">
    <source>
        <dbReference type="ARBA" id="ARBA00022741"/>
    </source>
</evidence>
<dbReference type="InterPro" id="IPR000160">
    <property type="entry name" value="GGDEF_dom"/>
</dbReference>
<keyword evidence="10" id="KW-0472">Membrane</keyword>
<evidence type="ECO:0000256" key="4">
    <source>
        <dbReference type="ARBA" id="ARBA00022679"/>
    </source>
</evidence>
<evidence type="ECO:0000256" key="2">
    <source>
        <dbReference type="ARBA" id="ARBA00012528"/>
    </source>
</evidence>
<reference evidence="15" key="1">
    <citation type="journal article" date="2019" name="Int. J. Syst. Evol. Microbiol.">
        <title>The Global Catalogue of Microorganisms (GCM) 10K type strain sequencing project: providing services to taxonomists for standard genome sequencing and annotation.</title>
        <authorList>
            <consortium name="The Broad Institute Genomics Platform"/>
            <consortium name="The Broad Institute Genome Sequencing Center for Infectious Disease"/>
            <person name="Wu L."/>
            <person name="Ma J."/>
        </authorList>
    </citation>
    <scope>NUCLEOTIDE SEQUENCE [LARGE SCALE GENOMIC DNA]</scope>
    <source>
        <strain evidence="15">CECT 7398</strain>
    </source>
</reference>
<dbReference type="CDD" id="cd01949">
    <property type="entry name" value="GGDEF"/>
    <property type="match status" value="1"/>
</dbReference>
<dbReference type="SUPFAM" id="SSF103190">
    <property type="entry name" value="Sensory domain-like"/>
    <property type="match status" value="2"/>
</dbReference>
<dbReference type="PANTHER" id="PTHR45138:SF9">
    <property type="entry name" value="DIGUANYLATE CYCLASE DGCM-RELATED"/>
    <property type="match status" value="1"/>
</dbReference>
<keyword evidence="8" id="KW-0902">Two-component regulatory system</keyword>
<dbReference type="EMBL" id="JAUFQC010000027">
    <property type="protein sequence ID" value="MDN3611683.1"/>
    <property type="molecule type" value="Genomic_DNA"/>
</dbReference>
<dbReference type="InterPro" id="IPR048760">
    <property type="entry name" value="VP0354-like_sensor_dom"/>
</dbReference>
<dbReference type="InterPro" id="IPR043128">
    <property type="entry name" value="Rev_trsase/Diguanyl_cyclase"/>
</dbReference>
<sequence length="632" mass="72586">MLKLSFRILVQFSLVFALLAIVPSLYFISELTQAKQSTEQHLDLLAESKLSDTRSALVAQSNNILNSIKRLSNNGLFLRAVAEPSQQHRQALEDSWRLFLETHGDFSQLRLLDAQGQERVRVNHHQGASMVVPPASLQNKRHRDYFKFAQTAQAQSISAFGIDLERENGDIVLPLKPSLRFIVPVDIKTQRMGYFVANLDLNYLYHRLNMKTPETLPDVFNEQGYYVMSNHNERVMGHIVEWNAHHRLDTIYPVLWEKIPLSQKGTLTQQGQRISFDKVTLDMPGITLKLILVTKTTDKQVSKLYLVQRNALLIQALVVALVIFLISLCFVVWNHNHAKNSMDSQIARAAMNGMSAMLITDRHNRIIRTNEEFTRVSGYTFEEVKGKQPSFFAASKHEQEFYINMWKILESDGLWEGEVVNKRRDGSPITEILRVQTVKDISHVIQFYVASFVDISHRKELENRLREMSEKDAMTGLWNRRKFDQKILSYCYKTRHHHISQVTCFAIADVDHFKRINDNLGHDEGDKIIKSVALALAQELRHTDFIARIGGEEFAIIMPYTQLNEAERLSNRLRLSVSLRHNEQVTVSIGVTDMDHSVADTYKRADVALYESKSLGRNRVSLLPCNEMDTVA</sequence>
<dbReference type="Proteomes" id="UP001238540">
    <property type="component" value="Unassembled WGS sequence"/>
</dbReference>
<dbReference type="InterPro" id="IPR000700">
    <property type="entry name" value="PAS-assoc_C"/>
</dbReference>
<dbReference type="Pfam" id="PF00990">
    <property type="entry name" value="GGDEF"/>
    <property type="match status" value="1"/>
</dbReference>
<dbReference type="InterPro" id="IPR035965">
    <property type="entry name" value="PAS-like_dom_sf"/>
</dbReference>
<keyword evidence="14" id="KW-0548">Nucleotidyltransferase</keyword>
<dbReference type="Pfam" id="PF21623">
    <property type="entry name" value="HK_sensor_dom_bact"/>
    <property type="match status" value="1"/>
</dbReference>
<dbReference type="PROSITE" id="PS50113">
    <property type="entry name" value="PAC"/>
    <property type="match status" value="1"/>
</dbReference>
<dbReference type="SMART" id="SM00086">
    <property type="entry name" value="PAC"/>
    <property type="match status" value="1"/>
</dbReference>
<dbReference type="InterPro" id="IPR029787">
    <property type="entry name" value="Nucleotide_cyclase"/>
</dbReference>
<dbReference type="EC" id="2.7.7.65" evidence="2"/>
<comment type="subcellular location">
    <subcellularLocation>
        <location evidence="1">Cell inner membrane</location>
    </subcellularLocation>
</comment>
<dbReference type="InterPro" id="IPR001610">
    <property type="entry name" value="PAC"/>
</dbReference>
<dbReference type="PANTHER" id="PTHR45138">
    <property type="entry name" value="REGULATORY COMPONENTS OF SENSORY TRANSDUCTION SYSTEM"/>
    <property type="match status" value="1"/>
</dbReference>
<name>A0ABT8BYE9_9VIBR</name>
<dbReference type="SUPFAM" id="SSF55785">
    <property type="entry name" value="PYP-like sensor domain (PAS domain)"/>
    <property type="match status" value="1"/>
</dbReference>
<feature type="domain" description="PAC" evidence="12">
    <location>
        <begin position="413"/>
        <end position="467"/>
    </location>
</feature>
<keyword evidence="10" id="KW-1133">Transmembrane helix</keyword>
<dbReference type="InterPro" id="IPR029151">
    <property type="entry name" value="Sensor-like_sf"/>
</dbReference>
<accession>A0ABT8BYE9</accession>
<keyword evidence="7" id="KW-0067">ATP-binding</keyword>
<dbReference type="GO" id="GO:0052621">
    <property type="term" value="F:diguanylate cyclase activity"/>
    <property type="evidence" value="ECO:0007669"/>
    <property type="project" value="UniProtKB-EC"/>
</dbReference>
<keyword evidence="10" id="KW-0812">Transmembrane</keyword>
<keyword evidence="3" id="KW-0597">Phosphoprotein</keyword>
<comment type="catalytic activity">
    <reaction evidence="9">
        <text>2 GTP = 3',3'-c-di-GMP + 2 diphosphate</text>
        <dbReference type="Rhea" id="RHEA:24898"/>
        <dbReference type="ChEBI" id="CHEBI:33019"/>
        <dbReference type="ChEBI" id="CHEBI:37565"/>
        <dbReference type="ChEBI" id="CHEBI:58805"/>
        <dbReference type="EC" id="2.7.7.65"/>
    </reaction>
</comment>
<keyword evidence="15" id="KW-1185">Reference proteome</keyword>
<dbReference type="CDD" id="cd00130">
    <property type="entry name" value="PAS"/>
    <property type="match status" value="1"/>
</dbReference>
<dbReference type="SUPFAM" id="SSF55073">
    <property type="entry name" value="Nucleotide cyclase"/>
    <property type="match status" value="1"/>
</dbReference>
<protein>
    <recommendedName>
        <fullName evidence="2">diguanylate cyclase</fullName>
        <ecNumber evidence="2">2.7.7.65</ecNumber>
    </recommendedName>
</protein>
<dbReference type="PROSITE" id="PS50112">
    <property type="entry name" value="PAS"/>
    <property type="match status" value="1"/>
</dbReference>
<keyword evidence="5" id="KW-0547">Nucleotide-binding</keyword>
<gene>
    <name evidence="14" type="ORF">QWZ16_18960</name>
</gene>
<feature type="transmembrane region" description="Helical" evidence="10">
    <location>
        <begin position="6"/>
        <end position="28"/>
    </location>
</feature>
<dbReference type="NCBIfam" id="TIGR00229">
    <property type="entry name" value="sensory_box"/>
    <property type="match status" value="1"/>
</dbReference>
<evidence type="ECO:0000256" key="1">
    <source>
        <dbReference type="ARBA" id="ARBA00004533"/>
    </source>
</evidence>
<keyword evidence="6" id="KW-0418">Kinase</keyword>
<evidence type="ECO:0000313" key="15">
    <source>
        <dbReference type="Proteomes" id="UP001238540"/>
    </source>
</evidence>
<dbReference type="Pfam" id="PF13426">
    <property type="entry name" value="PAS_9"/>
    <property type="match status" value="1"/>
</dbReference>
<proteinExistence type="predicted"/>
<evidence type="ECO:0000256" key="7">
    <source>
        <dbReference type="ARBA" id="ARBA00022840"/>
    </source>
</evidence>